<reference evidence="12 13" key="1">
    <citation type="submission" date="2020-05" db="EMBL/GenBank/DDBJ databases">
        <authorList>
            <person name="Zhang R."/>
        </authorList>
    </citation>
    <scope>NUCLEOTIDE SEQUENCE [LARGE SCALE GENOMIC DNA]</scope>
    <source>
        <strain evidence="12 13">DSM 28986</strain>
    </source>
</reference>
<comment type="miscellaneous">
    <text evidence="11">Carbon 2 of the heme B porphyrin ring is defined according to the Fischer nomenclature.</text>
</comment>
<keyword evidence="11" id="KW-1003">Cell membrane</keyword>
<feature type="transmembrane region" description="Helical" evidence="11">
    <location>
        <begin position="233"/>
        <end position="252"/>
    </location>
</feature>
<dbReference type="GO" id="GO:0005886">
    <property type="term" value="C:plasma membrane"/>
    <property type="evidence" value="ECO:0007669"/>
    <property type="project" value="UniProtKB-SubCell"/>
</dbReference>
<keyword evidence="5 11" id="KW-0808">Transferase</keyword>
<dbReference type="GO" id="GO:0048034">
    <property type="term" value="P:heme O biosynthetic process"/>
    <property type="evidence" value="ECO:0007669"/>
    <property type="project" value="UniProtKB-UniRule"/>
</dbReference>
<comment type="caution">
    <text evidence="12">The sequence shown here is derived from an EMBL/GenBank/DDBJ whole genome shotgun (WGS) entry which is preliminary data.</text>
</comment>
<dbReference type="InterPro" id="IPR000537">
    <property type="entry name" value="UbiA_prenyltransferase"/>
</dbReference>
<dbReference type="EMBL" id="JABGBP010000204">
    <property type="protein sequence ID" value="NOL60392.1"/>
    <property type="molecule type" value="Genomic_DNA"/>
</dbReference>
<evidence type="ECO:0000313" key="13">
    <source>
        <dbReference type="Proteomes" id="UP000546917"/>
    </source>
</evidence>
<dbReference type="Proteomes" id="UP000546917">
    <property type="component" value="Unassembled WGS sequence"/>
</dbReference>
<keyword evidence="6 11" id="KW-0812">Transmembrane</keyword>
<sequence length="288" mass="32517">MSKITNFMKITKLEITILIDLVAITAFILVPGSFSHPLILFLLIFSGTLASMSASMFNNIYDMDIDTKMKRTRSRSSTLNPGTRGIIFSIAAAMIIVSFIVSSIFINLLTALFIFGGFLSYVFLYTIFLKRRTTWNIVIGGIAGGFPALAGWAALTNSVSFTSLFLAFLVFMWTPTHFWNLSINNVDDYKASQVPMLPAIVGIKKTEFWIVINTVILIFYSLIPLFVPSIKLGLPYIPIAIIMDIILLYYVLKPAFKSYDKKYFRKAFGFSNMYLMILLLVIIIYPFI</sequence>
<evidence type="ECO:0000256" key="10">
    <source>
        <dbReference type="ARBA" id="ARBA00047690"/>
    </source>
</evidence>
<accession>A0A7K4FMX2</accession>
<keyword evidence="7 11" id="KW-1133">Transmembrane helix</keyword>
<comment type="similarity">
    <text evidence="11">Belongs to the UbiA prenyltransferase family. Protoheme IX farnesyltransferase subfamily.</text>
</comment>
<dbReference type="RefSeq" id="WP_171481690.1">
    <property type="nucleotide sequence ID" value="NZ_JABGBP010000204.1"/>
</dbReference>
<feature type="transmembrane region" description="Helical" evidence="11">
    <location>
        <begin position="82"/>
        <end position="102"/>
    </location>
</feature>
<evidence type="ECO:0000256" key="3">
    <source>
        <dbReference type="ARBA" id="ARBA00004919"/>
    </source>
</evidence>
<evidence type="ECO:0000256" key="4">
    <source>
        <dbReference type="ARBA" id="ARBA00010223"/>
    </source>
</evidence>
<keyword evidence="8 11" id="KW-0350">Heme biosynthesis</keyword>
<comment type="catalytic activity">
    <reaction evidence="10 11">
        <text>heme b + (2E,6E)-farnesyl diphosphate + H2O = Fe(II)-heme o + diphosphate</text>
        <dbReference type="Rhea" id="RHEA:28070"/>
        <dbReference type="ChEBI" id="CHEBI:15377"/>
        <dbReference type="ChEBI" id="CHEBI:33019"/>
        <dbReference type="ChEBI" id="CHEBI:60344"/>
        <dbReference type="ChEBI" id="CHEBI:60530"/>
        <dbReference type="ChEBI" id="CHEBI:175763"/>
        <dbReference type="EC" id="2.5.1.141"/>
    </reaction>
</comment>
<dbReference type="Gene3D" id="1.10.357.140">
    <property type="entry name" value="UbiA prenyltransferase"/>
    <property type="match status" value="1"/>
</dbReference>
<feature type="transmembrane region" description="Helical" evidence="11">
    <location>
        <begin position="38"/>
        <end position="61"/>
    </location>
</feature>
<dbReference type="UniPathway" id="UPA00834">
    <property type="reaction ID" value="UER00712"/>
</dbReference>
<evidence type="ECO:0000256" key="2">
    <source>
        <dbReference type="ARBA" id="ARBA00004651"/>
    </source>
</evidence>
<protein>
    <recommendedName>
        <fullName evidence="11">Protoheme IX farnesyltransferase</fullName>
        <ecNumber evidence="11">2.5.1.141</ecNumber>
    </recommendedName>
    <alternativeName>
        <fullName evidence="11">Heme B farnesyltransferase</fullName>
    </alternativeName>
    <alternativeName>
        <fullName evidence="11">Heme O synthase</fullName>
    </alternativeName>
</protein>
<feature type="transmembrane region" description="Helical" evidence="11">
    <location>
        <begin position="264"/>
        <end position="287"/>
    </location>
</feature>
<evidence type="ECO:0000256" key="8">
    <source>
        <dbReference type="ARBA" id="ARBA00023133"/>
    </source>
</evidence>
<dbReference type="CDD" id="cd13957">
    <property type="entry name" value="PT_UbiA_Cox10"/>
    <property type="match status" value="1"/>
</dbReference>
<evidence type="ECO:0000256" key="11">
    <source>
        <dbReference type="HAMAP-Rule" id="MF_00154"/>
    </source>
</evidence>
<comment type="similarity">
    <text evidence="4">In the C-terminal section; belongs to the UbiA prenyltransferase family. Protoheme IX farnesyltransferase subfamily.</text>
</comment>
<comment type="subcellular location">
    <subcellularLocation>
        <location evidence="2 11">Cell membrane</location>
        <topology evidence="2 11">Multi-pass membrane protein</topology>
    </subcellularLocation>
</comment>
<comment type="pathway">
    <text evidence="3 11">Porphyrin-containing compound metabolism; heme O biosynthesis; heme O from protoheme: step 1/1.</text>
</comment>
<comment type="function">
    <text evidence="1 11">Converts heme B (protoheme IX) to heme O by substitution of the vinyl group on carbon 2 of heme B porphyrin ring with a hydroxyethyl farnesyl side group.</text>
</comment>
<dbReference type="GO" id="GO:0008495">
    <property type="term" value="F:protoheme IX farnesyltransferase activity"/>
    <property type="evidence" value="ECO:0007669"/>
    <property type="project" value="UniProtKB-UniRule"/>
</dbReference>
<organism evidence="12 13">
    <name type="scientific">Ferroplasma acidiphilum</name>
    <dbReference type="NCBI Taxonomy" id="74969"/>
    <lineage>
        <taxon>Archaea</taxon>
        <taxon>Methanobacteriati</taxon>
        <taxon>Thermoplasmatota</taxon>
        <taxon>Thermoplasmata</taxon>
        <taxon>Thermoplasmatales</taxon>
        <taxon>Ferroplasmaceae</taxon>
        <taxon>Ferroplasma</taxon>
    </lineage>
</organism>
<dbReference type="Pfam" id="PF01040">
    <property type="entry name" value="UbiA"/>
    <property type="match status" value="1"/>
</dbReference>
<dbReference type="HAMAP" id="MF_00154">
    <property type="entry name" value="CyoE_CtaB"/>
    <property type="match status" value="1"/>
</dbReference>
<evidence type="ECO:0000256" key="5">
    <source>
        <dbReference type="ARBA" id="ARBA00022679"/>
    </source>
</evidence>
<dbReference type="AlphaFoldDB" id="A0A7K4FMX2"/>
<proteinExistence type="inferred from homology"/>
<dbReference type="InterPro" id="IPR044878">
    <property type="entry name" value="UbiA_sf"/>
</dbReference>
<evidence type="ECO:0000256" key="9">
    <source>
        <dbReference type="ARBA" id="ARBA00023136"/>
    </source>
</evidence>
<dbReference type="EC" id="2.5.1.141" evidence="11"/>
<evidence type="ECO:0000256" key="1">
    <source>
        <dbReference type="ARBA" id="ARBA00004019"/>
    </source>
</evidence>
<feature type="transmembrane region" description="Helical" evidence="11">
    <location>
        <begin position="161"/>
        <end position="181"/>
    </location>
</feature>
<dbReference type="PANTHER" id="PTHR43448">
    <property type="entry name" value="PROTOHEME IX FARNESYLTRANSFERASE, MITOCHONDRIAL"/>
    <property type="match status" value="1"/>
</dbReference>
<feature type="transmembrane region" description="Helical" evidence="11">
    <location>
        <begin position="108"/>
        <end position="128"/>
    </location>
</feature>
<name>A0A7K4FMX2_9ARCH</name>
<evidence type="ECO:0000256" key="6">
    <source>
        <dbReference type="ARBA" id="ARBA00022692"/>
    </source>
</evidence>
<dbReference type="PANTHER" id="PTHR43448:SF2">
    <property type="entry name" value="PROTOHEME IX FARNESYLTRANSFERASE, MITOCHONDRIAL"/>
    <property type="match status" value="1"/>
</dbReference>
<dbReference type="InterPro" id="IPR006369">
    <property type="entry name" value="Protohaem_IX_farnesylTrfase"/>
</dbReference>
<feature type="transmembrane region" description="Helical" evidence="11">
    <location>
        <begin position="135"/>
        <end position="155"/>
    </location>
</feature>
<evidence type="ECO:0000256" key="7">
    <source>
        <dbReference type="ARBA" id="ARBA00022989"/>
    </source>
</evidence>
<keyword evidence="9 11" id="KW-0472">Membrane</keyword>
<gene>
    <name evidence="12" type="primary">cyoE</name>
    <name evidence="11" type="synonym">ctaB</name>
    <name evidence="12" type="ORF">HLB00_06040</name>
</gene>
<feature type="transmembrane region" description="Helical" evidence="11">
    <location>
        <begin position="208"/>
        <end position="227"/>
    </location>
</feature>
<evidence type="ECO:0000313" key="12">
    <source>
        <dbReference type="EMBL" id="NOL60392.1"/>
    </source>
</evidence>
<dbReference type="NCBIfam" id="TIGR01473">
    <property type="entry name" value="cyoE_ctaB"/>
    <property type="match status" value="1"/>
</dbReference>
<feature type="transmembrane region" description="Helical" evidence="11">
    <location>
        <begin position="12"/>
        <end position="32"/>
    </location>
</feature>